<dbReference type="Proteomes" id="UP000199071">
    <property type="component" value="Unassembled WGS sequence"/>
</dbReference>
<sequence>MNTNQRLGRNADGTTRPGFTYVAPGRTGAWIVRRAADAIFARLAR</sequence>
<organism evidence="1 2">
    <name type="scientific">Bauldia litoralis</name>
    <dbReference type="NCBI Taxonomy" id="665467"/>
    <lineage>
        <taxon>Bacteria</taxon>
        <taxon>Pseudomonadati</taxon>
        <taxon>Pseudomonadota</taxon>
        <taxon>Alphaproteobacteria</taxon>
        <taxon>Hyphomicrobiales</taxon>
        <taxon>Kaistiaceae</taxon>
        <taxon>Bauldia</taxon>
    </lineage>
</organism>
<evidence type="ECO:0000313" key="1">
    <source>
        <dbReference type="EMBL" id="SDB39964.1"/>
    </source>
</evidence>
<dbReference type="EMBL" id="FMXQ01000006">
    <property type="protein sequence ID" value="SDB39964.1"/>
    <property type="molecule type" value="Genomic_DNA"/>
</dbReference>
<dbReference type="RefSeq" id="WP_175478460.1">
    <property type="nucleotide sequence ID" value="NZ_FMXQ01000006.1"/>
</dbReference>
<dbReference type="AlphaFoldDB" id="A0A1G6D461"/>
<protein>
    <submittedName>
        <fullName evidence="1">Uncharacterized protein</fullName>
    </submittedName>
</protein>
<evidence type="ECO:0000313" key="2">
    <source>
        <dbReference type="Proteomes" id="UP000199071"/>
    </source>
</evidence>
<reference evidence="1 2" key="1">
    <citation type="submission" date="2016-10" db="EMBL/GenBank/DDBJ databases">
        <authorList>
            <person name="de Groot N.N."/>
        </authorList>
    </citation>
    <scope>NUCLEOTIDE SEQUENCE [LARGE SCALE GENOMIC DNA]</scope>
    <source>
        <strain evidence="1 2">ATCC 35022</strain>
    </source>
</reference>
<gene>
    <name evidence="1" type="ORF">SAMN02982931_02992</name>
</gene>
<dbReference type="STRING" id="665467.SAMN02982931_02992"/>
<name>A0A1G6D461_9HYPH</name>
<proteinExistence type="predicted"/>
<accession>A0A1G6D461</accession>
<keyword evidence="2" id="KW-1185">Reference proteome</keyword>